<dbReference type="GO" id="GO:0005829">
    <property type="term" value="C:cytosol"/>
    <property type="evidence" value="ECO:0007669"/>
    <property type="project" value="TreeGrafter"/>
</dbReference>
<dbReference type="Gene3D" id="3.30.70.920">
    <property type="match status" value="1"/>
</dbReference>
<dbReference type="GO" id="GO:0006355">
    <property type="term" value="P:regulation of DNA-templated transcription"/>
    <property type="evidence" value="ECO:0007669"/>
    <property type="project" value="UniProtKB-ARBA"/>
</dbReference>
<accession>A0A7W9AFQ2</accession>
<dbReference type="Pfam" id="PF01037">
    <property type="entry name" value="AsnC_trans_reg"/>
    <property type="match status" value="1"/>
</dbReference>
<dbReference type="EMBL" id="JACIJC010000001">
    <property type="protein sequence ID" value="MBB5684832.1"/>
    <property type="molecule type" value="Genomic_DNA"/>
</dbReference>
<evidence type="ECO:0000313" key="6">
    <source>
        <dbReference type="Proteomes" id="UP000549617"/>
    </source>
</evidence>
<dbReference type="GO" id="GO:0043565">
    <property type="term" value="F:sequence-specific DNA binding"/>
    <property type="evidence" value="ECO:0007669"/>
    <property type="project" value="InterPro"/>
</dbReference>
<keyword evidence="6" id="KW-1185">Reference proteome</keyword>
<dbReference type="AlphaFoldDB" id="A0A7W9AFQ2"/>
<organism evidence="5 6">
    <name type="scientific">Sphingobium boeckii</name>
    <dbReference type="NCBI Taxonomy" id="1082345"/>
    <lineage>
        <taxon>Bacteria</taxon>
        <taxon>Pseudomonadati</taxon>
        <taxon>Pseudomonadota</taxon>
        <taxon>Alphaproteobacteria</taxon>
        <taxon>Sphingomonadales</taxon>
        <taxon>Sphingomonadaceae</taxon>
        <taxon>Sphingobium</taxon>
    </lineage>
</organism>
<dbReference type="SUPFAM" id="SSF54909">
    <property type="entry name" value="Dimeric alpha+beta barrel"/>
    <property type="match status" value="1"/>
</dbReference>
<dbReference type="Pfam" id="PF13404">
    <property type="entry name" value="HTH_AsnC-type"/>
    <property type="match status" value="1"/>
</dbReference>
<dbReference type="InterPro" id="IPR019887">
    <property type="entry name" value="Tscrpt_reg_AsnC/Lrp_C"/>
</dbReference>
<dbReference type="InterPro" id="IPR019888">
    <property type="entry name" value="Tscrpt_reg_AsnC-like"/>
</dbReference>
<dbReference type="GO" id="GO:0043200">
    <property type="term" value="P:response to amino acid"/>
    <property type="evidence" value="ECO:0007669"/>
    <property type="project" value="TreeGrafter"/>
</dbReference>
<proteinExistence type="predicted"/>
<dbReference type="InterPro" id="IPR011991">
    <property type="entry name" value="ArsR-like_HTH"/>
</dbReference>
<keyword evidence="2" id="KW-0238">DNA-binding</keyword>
<dbReference type="InterPro" id="IPR036390">
    <property type="entry name" value="WH_DNA-bd_sf"/>
</dbReference>
<name>A0A7W9AFQ2_9SPHN</name>
<keyword evidence="1" id="KW-0805">Transcription regulation</keyword>
<evidence type="ECO:0000313" key="5">
    <source>
        <dbReference type="EMBL" id="MBB5684832.1"/>
    </source>
</evidence>
<dbReference type="PRINTS" id="PR00033">
    <property type="entry name" value="HTHASNC"/>
</dbReference>
<dbReference type="PANTHER" id="PTHR30154">
    <property type="entry name" value="LEUCINE-RESPONSIVE REGULATORY PROTEIN"/>
    <property type="match status" value="1"/>
</dbReference>
<evidence type="ECO:0000259" key="4">
    <source>
        <dbReference type="PROSITE" id="PS50956"/>
    </source>
</evidence>
<sequence length="160" mass="18174">MTNSLDDFDFSILRLLQEDGTMSAVEIGERIHLSQNACWRRIKHMEAVGIIRRRVALLDPYKLDLPMTVIVMIRAAEHSESWLSEFSRAVTNIPEVVEFYRMSGDVDYLLKLRVADIQAYDAVYQRLIRSVRLTSVSSSFAMEEIKYTTALPLGGSSAPS</sequence>
<dbReference type="InterPro" id="IPR000485">
    <property type="entry name" value="AsnC-type_HTH_dom"/>
</dbReference>
<dbReference type="PANTHER" id="PTHR30154:SF17">
    <property type="entry name" value="DNA-BINDING TRANSCRIPTIONAL ACTIVATOR DECR"/>
    <property type="match status" value="1"/>
</dbReference>
<dbReference type="RefSeq" id="WP_184015481.1">
    <property type="nucleotide sequence ID" value="NZ_JACIJC010000001.1"/>
</dbReference>
<dbReference type="Gene3D" id="1.10.10.10">
    <property type="entry name" value="Winged helix-like DNA-binding domain superfamily/Winged helix DNA-binding domain"/>
    <property type="match status" value="1"/>
</dbReference>
<dbReference type="SUPFAM" id="SSF46785">
    <property type="entry name" value="Winged helix' DNA-binding domain"/>
    <property type="match status" value="1"/>
</dbReference>
<evidence type="ECO:0000256" key="2">
    <source>
        <dbReference type="ARBA" id="ARBA00023125"/>
    </source>
</evidence>
<dbReference type="SMART" id="SM00344">
    <property type="entry name" value="HTH_ASNC"/>
    <property type="match status" value="1"/>
</dbReference>
<protein>
    <submittedName>
        <fullName evidence="5">Lrp/AsnC family transcriptional regulator</fullName>
    </submittedName>
</protein>
<keyword evidence="3" id="KW-0804">Transcription</keyword>
<dbReference type="InterPro" id="IPR036388">
    <property type="entry name" value="WH-like_DNA-bd_sf"/>
</dbReference>
<dbReference type="InterPro" id="IPR011008">
    <property type="entry name" value="Dimeric_a/b-barrel"/>
</dbReference>
<dbReference type="CDD" id="cd00090">
    <property type="entry name" value="HTH_ARSR"/>
    <property type="match status" value="1"/>
</dbReference>
<feature type="domain" description="HTH asnC-type" evidence="4">
    <location>
        <begin position="5"/>
        <end position="66"/>
    </location>
</feature>
<dbReference type="PROSITE" id="PS50956">
    <property type="entry name" value="HTH_ASNC_2"/>
    <property type="match status" value="1"/>
</dbReference>
<gene>
    <name evidence="5" type="ORF">FHS49_000823</name>
</gene>
<evidence type="ECO:0000256" key="3">
    <source>
        <dbReference type="ARBA" id="ARBA00023163"/>
    </source>
</evidence>
<dbReference type="Proteomes" id="UP000549617">
    <property type="component" value="Unassembled WGS sequence"/>
</dbReference>
<reference evidence="5 6" key="1">
    <citation type="submission" date="2020-08" db="EMBL/GenBank/DDBJ databases">
        <title>Genomic Encyclopedia of Type Strains, Phase IV (KMG-IV): sequencing the most valuable type-strain genomes for metagenomic binning, comparative biology and taxonomic classification.</title>
        <authorList>
            <person name="Goeker M."/>
        </authorList>
    </citation>
    <scope>NUCLEOTIDE SEQUENCE [LARGE SCALE GENOMIC DNA]</scope>
    <source>
        <strain evidence="5 6">DSM 25079</strain>
    </source>
</reference>
<evidence type="ECO:0000256" key="1">
    <source>
        <dbReference type="ARBA" id="ARBA00023015"/>
    </source>
</evidence>
<comment type="caution">
    <text evidence="5">The sequence shown here is derived from an EMBL/GenBank/DDBJ whole genome shotgun (WGS) entry which is preliminary data.</text>
</comment>